<dbReference type="AlphaFoldDB" id="A0A9D9IC10"/>
<protein>
    <submittedName>
        <fullName evidence="3">Helix-turn-helix domain-containing protein</fullName>
    </submittedName>
</protein>
<dbReference type="Gene3D" id="1.10.10.2840">
    <property type="entry name" value="PucR C-terminal helix-turn-helix domain"/>
    <property type="match status" value="1"/>
</dbReference>
<dbReference type="InterPro" id="IPR029151">
    <property type="entry name" value="Sensor-like_sf"/>
</dbReference>
<accession>A0A9D9IC10</accession>
<reference evidence="3" key="2">
    <citation type="journal article" date="2021" name="PeerJ">
        <title>Extensive microbial diversity within the chicken gut microbiome revealed by metagenomics and culture.</title>
        <authorList>
            <person name="Gilroy R."/>
            <person name="Ravi A."/>
            <person name="Getino M."/>
            <person name="Pursley I."/>
            <person name="Horton D.L."/>
            <person name="Alikhan N.F."/>
            <person name="Baker D."/>
            <person name="Gharbi K."/>
            <person name="Hall N."/>
            <person name="Watson M."/>
            <person name="Adriaenssens E.M."/>
            <person name="Foster-Nyarko E."/>
            <person name="Jarju S."/>
            <person name="Secka A."/>
            <person name="Antonio M."/>
            <person name="Oren A."/>
            <person name="Chaudhuri R.R."/>
            <person name="La Ragione R."/>
            <person name="Hildebrand F."/>
            <person name="Pallen M.J."/>
        </authorList>
    </citation>
    <scope>NUCLEOTIDE SEQUENCE</scope>
    <source>
        <strain evidence="3">14700</strain>
    </source>
</reference>
<evidence type="ECO:0000313" key="4">
    <source>
        <dbReference type="Proteomes" id="UP000810292"/>
    </source>
</evidence>
<evidence type="ECO:0000313" key="3">
    <source>
        <dbReference type="EMBL" id="MBO8469823.1"/>
    </source>
</evidence>
<name>A0A9D9IC10_9SPIO</name>
<gene>
    <name evidence="3" type="ORF">IAA72_08575</name>
</gene>
<dbReference type="Pfam" id="PF13556">
    <property type="entry name" value="HTH_30"/>
    <property type="match status" value="1"/>
</dbReference>
<sequence>MLLNIKELSSFCQELVEAVSGLLGGKTINIMDLSGTIVASTDKSRIGDIHTGAKHVVSGGHDLAITEELLPNYPGAKVGYNMPLTFHGKIIGAIGMFGPPEQVRDLTKLLKIYADKYFELQGTMEAKLVDLSIRSKLFGLLTAENADIKNIEDVMEMLDVSFVFPVTFVRISKRNTEDEPIPFEKILSSLISCKLIDTKHDFWSLEADSLSIICSSEIKSSDLQKIEEISECRIIIPRPAADYSAISKASTDALWIDKHMDEKLIDLEDPRSRLKYMMYQTAFSNSDIIDSFIDEMRRYLTENSLRKCMEAVKSYYDESMSVTEAAESLGIHKNTLQARVKRVMEAAGIEDYPITEKIYLMNLIHIRLQLLSRQSEEAGKA</sequence>
<dbReference type="InterPro" id="IPR008599">
    <property type="entry name" value="Diacid_rec"/>
</dbReference>
<comment type="caution">
    <text evidence="3">The sequence shown here is derived from an EMBL/GenBank/DDBJ whole genome shotgun (WGS) entry which is preliminary data.</text>
</comment>
<dbReference type="EMBL" id="JADIMF010000144">
    <property type="protein sequence ID" value="MBO8469823.1"/>
    <property type="molecule type" value="Genomic_DNA"/>
</dbReference>
<evidence type="ECO:0000259" key="2">
    <source>
        <dbReference type="Pfam" id="PF13556"/>
    </source>
</evidence>
<evidence type="ECO:0000259" key="1">
    <source>
        <dbReference type="Pfam" id="PF05651"/>
    </source>
</evidence>
<feature type="domain" description="PucR C-terminal helix-turn-helix" evidence="2">
    <location>
        <begin position="309"/>
        <end position="349"/>
    </location>
</feature>
<reference evidence="3" key="1">
    <citation type="submission" date="2020-10" db="EMBL/GenBank/DDBJ databases">
        <authorList>
            <person name="Gilroy R."/>
        </authorList>
    </citation>
    <scope>NUCLEOTIDE SEQUENCE</scope>
    <source>
        <strain evidence="3">14700</strain>
    </source>
</reference>
<dbReference type="Pfam" id="PF05651">
    <property type="entry name" value="Diacid_rec"/>
    <property type="match status" value="1"/>
</dbReference>
<organism evidence="3 4">
    <name type="scientific">Candidatus Ornithospirochaeta stercoravium</name>
    <dbReference type="NCBI Taxonomy" id="2840897"/>
    <lineage>
        <taxon>Bacteria</taxon>
        <taxon>Pseudomonadati</taxon>
        <taxon>Spirochaetota</taxon>
        <taxon>Spirochaetia</taxon>
        <taxon>Spirochaetales</taxon>
        <taxon>Spirochaetaceae</taxon>
        <taxon>Spirochaetaceae incertae sedis</taxon>
        <taxon>Candidatus Ornithospirochaeta</taxon>
    </lineage>
</organism>
<proteinExistence type="predicted"/>
<dbReference type="InterPro" id="IPR042070">
    <property type="entry name" value="PucR_C-HTH_sf"/>
</dbReference>
<dbReference type="InterPro" id="IPR051448">
    <property type="entry name" value="CdaR-like_regulators"/>
</dbReference>
<dbReference type="InterPro" id="IPR025736">
    <property type="entry name" value="PucR_C-HTH_dom"/>
</dbReference>
<dbReference type="SUPFAM" id="SSF103190">
    <property type="entry name" value="Sensory domain-like"/>
    <property type="match status" value="1"/>
</dbReference>
<dbReference type="Proteomes" id="UP000810292">
    <property type="component" value="Unassembled WGS sequence"/>
</dbReference>
<feature type="domain" description="Putative sugar diacid recognition" evidence="1">
    <location>
        <begin position="12"/>
        <end position="128"/>
    </location>
</feature>
<dbReference type="PANTHER" id="PTHR33744">
    <property type="entry name" value="CARBOHYDRATE DIACID REGULATOR"/>
    <property type="match status" value="1"/>
</dbReference>